<keyword evidence="2" id="KW-1185">Reference proteome</keyword>
<reference evidence="1 2" key="1">
    <citation type="submission" date="2023-04" db="EMBL/GenBank/DDBJ databases">
        <title>Forest soil microbial communities from Buena Vista Peninsula, Colon Province, Panama.</title>
        <authorList>
            <person name="Bouskill N."/>
        </authorList>
    </citation>
    <scope>NUCLEOTIDE SEQUENCE [LARGE SCALE GENOMIC DNA]</scope>
    <source>
        <strain evidence="1 2">AC80</strain>
    </source>
</reference>
<evidence type="ECO:0000313" key="1">
    <source>
        <dbReference type="EMBL" id="MDH6194828.1"/>
    </source>
</evidence>
<dbReference type="InterPro" id="IPR029055">
    <property type="entry name" value="Ntn_hydrolases_N"/>
</dbReference>
<dbReference type="PANTHER" id="PTHR39328:SF1">
    <property type="entry name" value="BLL2871 PROTEIN"/>
    <property type="match status" value="1"/>
</dbReference>
<dbReference type="PANTHER" id="PTHR39328">
    <property type="entry name" value="BLL2871 PROTEIN"/>
    <property type="match status" value="1"/>
</dbReference>
<dbReference type="SUPFAM" id="SSF56235">
    <property type="entry name" value="N-terminal nucleophile aminohydrolases (Ntn hydrolases)"/>
    <property type="match status" value="1"/>
</dbReference>
<protein>
    <submittedName>
        <fullName evidence="1">Ntn-hydrolase superfamily protein</fullName>
    </submittedName>
</protein>
<dbReference type="InterPro" id="IPR010430">
    <property type="entry name" value="DUF1028"/>
</dbReference>
<dbReference type="Gene3D" id="3.60.20.10">
    <property type="entry name" value="Glutamine Phosphoribosylpyrophosphate, subunit 1, domain 1"/>
    <property type="match status" value="1"/>
</dbReference>
<proteinExistence type="predicted"/>
<evidence type="ECO:0000313" key="2">
    <source>
        <dbReference type="Proteomes" id="UP001160130"/>
    </source>
</evidence>
<dbReference type="RefSeq" id="WP_280831480.1">
    <property type="nucleotide sequence ID" value="NZ_JARXVE010000002.1"/>
</dbReference>
<organism evidence="1 2">
    <name type="scientific">Mycolicibacterium frederiksbergense</name>
    <dbReference type="NCBI Taxonomy" id="117567"/>
    <lineage>
        <taxon>Bacteria</taxon>
        <taxon>Bacillati</taxon>
        <taxon>Actinomycetota</taxon>
        <taxon>Actinomycetes</taxon>
        <taxon>Mycobacteriales</taxon>
        <taxon>Mycobacteriaceae</taxon>
        <taxon>Mycolicibacterium</taxon>
    </lineage>
</organism>
<name>A0ABT6KVT7_9MYCO</name>
<dbReference type="Pfam" id="PF06267">
    <property type="entry name" value="DUF1028"/>
    <property type="match status" value="1"/>
</dbReference>
<dbReference type="Proteomes" id="UP001160130">
    <property type="component" value="Unassembled WGS sequence"/>
</dbReference>
<accession>A0ABT6KVT7</accession>
<sequence length="295" mass="30496">MTFSLLARDPSTGQLGVASQSHYLGVGSVVTWAEAGVGAVATQAFAVRAYGPRGLALMRAGAPADEALSRLLDEDADREIRQIAFLDADGNIGIHSGTRCVGAAGVARGEHAVALGNMLDNDAVPAAMVRGFEAADGDLAHRLVSGLRAGDCAGGDIRGRQSAALLVVDGQHTDAPWDGVVRELRVEDHADPIAELARLVDLNDAFDLMSQVVFDPNGAVLGPVADADFAGGAAALAGAREVLGDNPEATFWSAVLHTRWGRSAEAARLLAEGAQINPRLPAFLQRLGEVGIVPS</sequence>
<comment type="caution">
    <text evidence="1">The sequence shown here is derived from an EMBL/GenBank/DDBJ whole genome shotgun (WGS) entry which is preliminary data.</text>
</comment>
<gene>
    <name evidence="1" type="ORF">M2272_001457</name>
</gene>
<dbReference type="EMBL" id="JARXVE010000002">
    <property type="protein sequence ID" value="MDH6194828.1"/>
    <property type="molecule type" value="Genomic_DNA"/>
</dbReference>